<feature type="transmembrane region" description="Helical" evidence="6">
    <location>
        <begin position="318"/>
        <end position="334"/>
    </location>
</feature>
<evidence type="ECO:0000259" key="7">
    <source>
        <dbReference type="Pfam" id="PF03772"/>
    </source>
</evidence>
<evidence type="ECO:0000256" key="4">
    <source>
        <dbReference type="ARBA" id="ARBA00022989"/>
    </source>
</evidence>
<dbReference type="NCBIfam" id="TIGR00360">
    <property type="entry name" value="ComEC_N-term"/>
    <property type="match status" value="1"/>
</dbReference>
<feature type="transmembrane region" description="Helical" evidence="6">
    <location>
        <begin position="251"/>
        <end position="282"/>
    </location>
</feature>
<gene>
    <name evidence="8" type="ORF">DMC14_001820</name>
</gene>
<comment type="subcellular location">
    <subcellularLocation>
        <location evidence="1">Cell membrane</location>
        <topology evidence="1">Multi-pass membrane protein</topology>
    </subcellularLocation>
</comment>
<dbReference type="InterPro" id="IPR052159">
    <property type="entry name" value="Competence_DNA_uptake"/>
</dbReference>
<sequence length="447" mass="53648">MRRSIKNSWSGWKNLLIISRKNSYINSIFYSILSSFLLLIIILKINLIITISLFIVVCFINFINYRFWILLFLFFSILFLALVIYNLFFLQHQNTIVNGNYELIKNTSKTLIFKHKNIYFQIYNKKEQFEINQNIEFKNIFYIKGILQKIKNTNLFNYRNQIFFKLNLIEIKFVGSYVNNDFIFHKNNIVKEYLNIIVLNKYTNSSNIYKKLFDLNIIHFFTISGFHFNLIYFFSSFVLKKIKIKQPYNELISILFLIIYLLIIGFKISAIRATLFIILIFLNKNFLNNKFNKISLLSISAFIMVIYNPYLFLSYSFILSYVITLIILITINLFKNFNFYIKSIFIILIAHFSSTLIIHTFQEKYNFFSIFIQILISPFISINFILSIFLFKTNKLIEKIIIYFDNFLSLLNKSSFYINFKVLDEICIFLHFGFIFLYKIKNLQLKS</sequence>
<dbReference type="NCBIfam" id="NF045979">
    <property type="entry name" value="ComEC_MAG0480"/>
    <property type="match status" value="1"/>
</dbReference>
<feature type="domain" description="ComEC/Rec2-related protein" evidence="7">
    <location>
        <begin position="206"/>
        <end position="411"/>
    </location>
</feature>
<evidence type="ECO:0000313" key="8">
    <source>
        <dbReference type="EMBL" id="AZZ65520.1"/>
    </source>
</evidence>
<reference evidence="8" key="1">
    <citation type="submission" date="2019-03" db="EMBL/GenBank/DDBJ databases">
        <title>Draft Sequence and Annotation of the Mycoplasma phocicerebrale Strain 1049T Genome.</title>
        <authorList>
            <person name="Frasca S.Jr."/>
            <person name="Kutish G.F."/>
            <person name="Castellanos Gell J."/>
            <person name="Michaels D.L."/>
            <person name="Brown D.R."/>
        </authorList>
    </citation>
    <scope>NUCLEOTIDE SEQUENCE</scope>
    <source>
        <strain evidence="8">1049</strain>
    </source>
</reference>
<feature type="transmembrane region" description="Helical" evidence="6">
    <location>
        <begin position="422"/>
        <end position="440"/>
    </location>
</feature>
<organism evidence="8 9">
    <name type="scientific">Metamycoplasma phocicerebrale</name>
    <dbReference type="NCBI Taxonomy" id="142649"/>
    <lineage>
        <taxon>Bacteria</taxon>
        <taxon>Bacillati</taxon>
        <taxon>Mycoplasmatota</taxon>
        <taxon>Mycoplasmoidales</taxon>
        <taxon>Metamycoplasmataceae</taxon>
        <taxon>Metamycoplasma</taxon>
    </lineage>
</organism>
<evidence type="ECO:0000256" key="1">
    <source>
        <dbReference type="ARBA" id="ARBA00004651"/>
    </source>
</evidence>
<evidence type="ECO:0000256" key="2">
    <source>
        <dbReference type="ARBA" id="ARBA00022475"/>
    </source>
</evidence>
<name>A0A3Q9V8J6_9BACT</name>
<evidence type="ECO:0000256" key="5">
    <source>
        <dbReference type="ARBA" id="ARBA00023136"/>
    </source>
</evidence>
<protein>
    <recommendedName>
        <fullName evidence="7">ComEC/Rec2-related protein domain-containing protein</fullName>
    </recommendedName>
</protein>
<dbReference type="AlphaFoldDB" id="A0A3Q9V8J6"/>
<evidence type="ECO:0000256" key="6">
    <source>
        <dbReference type="SAM" id="Phobius"/>
    </source>
</evidence>
<dbReference type="PANTHER" id="PTHR30619">
    <property type="entry name" value="DNA INTERNALIZATION/COMPETENCE PROTEIN COMEC/REC2"/>
    <property type="match status" value="1"/>
</dbReference>
<feature type="transmembrane region" description="Helical" evidence="6">
    <location>
        <begin position="29"/>
        <end position="62"/>
    </location>
</feature>
<dbReference type="PANTHER" id="PTHR30619:SF7">
    <property type="entry name" value="BETA-LACTAMASE DOMAIN PROTEIN"/>
    <property type="match status" value="1"/>
</dbReference>
<feature type="transmembrane region" description="Helical" evidence="6">
    <location>
        <begin position="68"/>
        <end position="88"/>
    </location>
</feature>
<evidence type="ECO:0000256" key="3">
    <source>
        <dbReference type="ARBA" id="ARBA00022692"/>
    </source>
</evidence>
<dbReference type="OrthoDB" id="396422at2"/>
<feature type="transmembrane region" description="Helical" evidence="6">
    <location>
        <begin position="217"/>
        <end position="239"/>
    </location>
</feature>
<dbReference type="GO" id="GO:0005886">
    <property type="term" value="C:plasma membrane"/>
    <property type="evidence" value="ECO:0007669"/>
    <property type="project" value="UniProtKB-SubCell"/>
</dbReference>
<accession>A0A3Q9V8J6</accession>
<feature type="transmembrane region" description="Helical" evidence="6">
    <location>
        <begin position="294"/>
        <end position="312"/>
    </location>
</feature>
<proteinExistence type="predicted"/>
<dbReference type="Proteomes" id="UP000256585">
    <property type="component" value="Chromosome"/>
</dbReference>
<feature type="transmembrane region" description="Helical" evidence="6">
    <location>
        <begin position="367"/>
        <end position="391"/>
    </location>
</feature>
<dbReference type="RefSeq" id="WP_116171650.1">
    <property type="nucleotide sequence ID" value="NZ_CP033058.2"/>
</dbReference>
<dbReference type="EMBL" id="CP033058">
    <property type="protein sequence ID" value="AZZ65520.1"/>
    <property type="molecule type" value="Genomic_DNA"/>
</dbReference>
<keyword evidence="5 6" id="KW-0472">Membrane</keyword>
<dbReference type="InterPro" id="IPR004477">
    <property type="entry name" value="ComEC_N"/>
</dbReference>
<keyword evidence="3 6" id="KW-0812">Transmembrane</keyword>
<dbReference type="Pfam" id="PF03772">
    <property type="entry name" value="Competence"/>
    <property type="match status" value="1"/>
</dbReference>
<keyword evidence="2" id="KW-1003">Cell membrane</keyword>
<keyword evidence="9" id="KW-1185">Reference proteome</keyword>
<feature type="transmembrane region" description="Helical" evidence="6">
    <location>
        <begin position="339"/>
        <end position="361"/>
    </location>
</feature>
<dbReference type="KEGG" id="mphc:DMC14_001820"/>
<evidence type="ECO:0000313" key="9">
    <source>
        <dbReference type="Proteomes" id="UP000256585"/>
    </source>
</evidence>
<keyword evidence="4 6" id="KW-1133">Transmembrane helix</keyword>